<feature type="region of interest" description="Disordered" evidence="1">
    <location>
        <begin position="56"/>
        <end position="108"/>
    </location>
</feature>
<evidence type="ECO:0000256" key="1">
    <source>
        <dbReference type="SAM" id="MobiDB-lite"/>
    </source>
</evidence>
<accession>A0A4Y4E077</accession>
<dbReference type="EMBL" id="BJNZ01000014">
    <property type="protein sequence ID" value="GED10383.1"/>
    <property type="molecule type" value="Genomic_DNA"/>
</dbReference>
<feature type="compositionally biased region" description="Acidic residues" evidence="1">
    <location>
        <begin position="68"/>
        <end position="87"/>
    </location>
</feature>
<sequence length="270" mass="28680">MGTAPHRSADSTLGKVRAAPLPETPELLMRPVRSAARLTVAAALALGLTACTINVGGDTPETPTPDETSAEETAPVEDAEEVDDAAAEETGASGELPDWANPVTNPGEQISTFNVGDVRIDVYQVGVTQATKDGLFVDPENNQPIIAEGDDIVFVNYVITNEGAPIDLGSSLVSIDERYDDWPYMQGMDTIVDDALYEAQGVHDDGMAPGAYREPTVYTFGTGQSYSYATNFRYQSASPITFDGTIVPVDAEGELLHDERMEGEGTGTIS</sequence>
<dbReference type="Proteomes" id="UP000316659">
    <property type="component" value="Unassembled WGS sequence"/>
</dbReference>
<feature type="compositionally biased region" description="Low complexity" evidence="1">
    <location>
        <begin position="56"/>
        <end position="67"/>
    </location>
</feature>
<gene>
    <name evidence="2" type="ORF">CCE02nite_23820</name>
</gene>
<dbReference type="AlphaFoldDB" id="A0A4Y4E077"/>
<protein>
    <submittedName>
        <fullName evidence="2">Uncharacterized protein</fullName>
    </submittedName>
</protein>
<evidence type="ECO:0000313" key="2">
    <source>
        <dbReference type="EMBL" id="GED10383.1"/>
    </source>
</evidence>
<reference evidence="2 3" key="1">
    <citation type="submission" date="2019-06" db="EMBL/GenBank/DDBJ databases">
        <title>Whole genome shotgun sequence of Cellulosimicrobium cellulans NBRC 15516.</title>
        <authorList>
            <person name="Hosoyama A."/>
            <person name="Uohara A."/>
            <person name="Ohji S."/>
            <person name="Ichikawa N."/>
        </authorList>
    </citation>
    <scope>NUCLEOTIDE SEQUENCE [LARGE SCALE GENOMIC DNA]</scope>
    <source>
        <strain evidence="2 3">NBRC 15516</strain>
    </source>
</reference>
<comment type="caution">
    <text evidence="2">The sequence shown here is derived from an EMBL/GenBank/DDBJ whole genome shotgun (WGS) entry which is preliminary data.</text>
</comment>
<organism evidence="2 3">
    <name type="scientific">Cellulosimicrobium cellulans</name>
    <name type="common">Arthrobacter luteus</name>
    <dbReference type="NCBI Taxonomy" id="1710"/>
    <lineage>
        <taxon>Bacteria</taxon>
        <taxon>Bacillati</taxon>
        <taxon>Actinomycetota</taxon>
        <taxon>Actinomycetes</taxon>
        <taxon>Micrococcales</taxon>
        <taxon>Promicromonosporaceae</taxon>
        <taxon>Cellulosimicrobium</taxon>
    </lineage>
</organism>
<name>A0A4Y4E077_CELCE</name>
<evidence type="ECO:0000313" key="3">
    <source>
        <dbReference type="Proteomes" id="UP000316659"/>
    </source>
</evidence>
<proteinExistence type="predicted"/>